<dbReference type="RefSeq" id="WP_168628496.1">
    <property type="nucleotide sequence ID" value="NZ_BONL01000030.1"/>
</dbReference>
<feature type="domain" description="Glycoside hydrolase family 20 catalytic" evidence="7">
    <location>
        <begin position="130"/>
        <end position="480"/>
    </location>
</feature>
<evidence type="ECO:0000313" key="9">
    <source>
        <dbReference type="EMBL" id="NKY21398.1"/>
    </source>
</evidence>
<dbReference type="InterPro" id="IPR015883">
    <property type="entry name" value="Glyco_hydro_20_cat"/>
</dbReference>
<dbReference type="InterPro" id="IPR015882">
    <property type="entry name" value="HEX_bac_N"/>
</dbReference>
<dbReference type="EMBL" id="JAAXOX010000001">
    <property type="protein sequence ID" value="NKY21398.1"/>
    <property type="molecule type" value="Genomic_DNA"/>
</dbReference>
<sequence>MTAPDLVPAPAALRTTGRGWTVPPRVAVAADSELAGALPLLTDLFAIRLGREVVPGDGGVILRHDPELPAEHYRLRIDSGLTIESNGADGARHALRTVQQLIGPRAFRAVPVTDDPVELPGVEVDDGPRFGHRGVLLDVARHFMPKDGVLRFIELIAAHKLNVLHLHLTDDQGWRIQIRAYPRLTEVGGWRTESQLGSSRSSLYDGTPHGGFYTQDDLREIVAFARTRGVTVVPEIDMPGHSQAAMAAYPELAALPEQAASWPVWTRWGLNPHVLGTSDRVLDFYRTVLDEILDMFDSPLICLGGDEVPVDEWTEDPDSVRRADELGMTGVEELLPWFIGELADHLRSRGRRATAWDEVGGSRLPVDVAINSWRGYRGGIDALRDGHDVVVCPEHEVYLDHRAAPGLDEPVPVGTVHTLEDVYRFEPVTDQVAEAASEPGAGRVLGAQAQLWSEQLDSPRRMDYAAFPRLAAFAEVVWSPREARDWPGFHRRLRESHLSRLDAAGVEYRPLDGPHPWQRRPGVPGWPLRFDELGRLVHAEDGAG</sequence>
<protein>
    <recommendedName>
        <fullName evidence="3">beta-N-acetylhexosaminidase</fullName>
        <ecNumber evidence="3">3.2.1.52</ecNumber>
    </recommendedName>
</protein>
<keyword evidence="10" id="KW-1185">Reference proteome</keyword>
<evidence type="ECO:0000259" key="7">
    <source>
        <dbReference type="Pfam" id="PF00728"/>
    </source>
</evidence>
<comment type="catalytic activity">
    <reaction evidence="1">
        <text>Hydrolysis of terminal non-reducing N-acetyl-D-hexosamine residues in N-acetyl-beta-D-hexosaminides.</text>
        <dbReference type="EC" id="3.2.1.52"/>
    </reaction>
</comment>
<dbReference type="Pfam" id="PF00728">
    <property type="entry name" value="Glyco_hydro_20"/>
    <property type="match status" value="1"/>
</dbReference>
<evidence type="ECO:0000259" key="8">
    <source>
        <dbReference type="Pfam" id="PF02838"/>
    </source>
</evidence>
<feature type="active site" description="Proton donor" evidence="6">
    <location>
        <position position="307"/>
    </location>
</feature>
<reference evidence="9 10" key="1">
    <citation type="submission" date="2020-04" db="EMBL/GenBank/DDBJ databases">
        <title>MicrobeNet Type strains.</title>
        <authorList>
            <person name="Nicholson A.C."/>
        </authorList>
    </citation>
    <scope>NUCLEOTIDE SEQUENCE [LARGE SCALE GENOMIC DNA]</scope>
    <source>
        <strain evidence="9 10">ATCC BAA-788</strain>
    </source>
</reference>
<dbReference type="GO" id="GO:0004563">
    <property type="term" value="F:beta-N-acetylhexosaminidase activity"/>
    <property type="evidence" value="ECO:0007669"/>
    <property type="project" value="UniProtKB-EC"/>
</dbReference>
<dbReference type="GO" id="GO:0016020">
    <property type="term" value="C:membrane"/>
    <property type="evidence" value="ECO:0007669"/>
    <property type="project" value="TreeGrafter"/>
</dbReference>
<dbReference type="AlphaFoldDB" id="A0A7X6QXT4"/>
<organism evidence="9 10">
    <name type="scientific">Cellulomonas denverensis</name>
    <dbReference type="NCBI Taxonomy" id="264297"/>
    <lineage>
        <taxon>Bacteria</taxon>
        <taxon>Bacillati</taxon>
        <taxon>Actinomycetota</taxon>
        <taxon>Actinomycetes</taxon>
        <taxon>Micrococcales</taxon>
        <taxon>Cellulomonadaceae</taxon>
        <taxon>Cellulomonas</taxon>
    </lineage>
</organism>
<dbReference type="InterPro" id="IPR025705">
    <property type="entry name" value="Beta_hexosaminidase_sua/sub"/>
</dbReference>
<dbReference type="Gene3D" id="3.30.379.10">
    <property type="entry name" value="Chitobiase/beta-hexosaminidase domain 2-like"/>
    <property type="match status" value="1"/>
</dbReference>
<keyword evidence="5" id="KW-0326">Glycosidase</keyword>
<evidence type="ECO:0000256" key="1">
    <source>
        <dbReference type="ARBA" id="ARBA00001231"/>
    </source>
</evidence>
<dbReference type="GO" id="GO:0030203">
    <property type="term" value="P:glycosaminoglycan metabolic process"/>
    <property type="evidence" value="ECO:0007669"/>
    <property type="project" value="TreeGrafter"/>
</dbReference>
<dbReference type="EC" id="3.2.1.52" evidence="3"/>
<dbReference type="InterPro" id="IPR029018">
    <property type="entry name" value="Hex-like_dom2"/>
</dbReference>
<evidence type="ECO:0000256" key="3">
    <source>
        <dbReference type="ARBA" id="ARBA00012663"/>
    </source>
</evidence>
<dbReference type="PANTHER" id="PTHR22600:SF57">
    <property type="entry name" value="BETA-N-ACETYLHEXOSAMINIDASE"/>
    <property type="match status" value="1"/>
</dbReference>
<evidence type="ECO:0000256" key="6">
    <source>
        <dbReference type="PIRSR" id="PIRSR625705-1"/>
    </source>
</evidence>
<accession>A0A7X6QXT4</accession>
<dbReference type="Proteomes" id="UP000581206">
    <property type="component" value="Unassembled WGS sequence"/>
</dbReference>
<dbReference type="PANTHER" id="PTHR22600">
    <property type="entry name" value="BETA-HEXOSAMINIDASE"/>
    <property type="match status" value="1"/>
</dbReference>
<feature type="domain" description="Beta-hexosaminidase bacterial type N-terminal" evidence="8">
    <location>
        <begin position="4"/>
        <end position="114"/>
    </location>
</feature>
<keyword evidence="4" id="KW-0378">Hydrolase</keyword>
<name>A0A7X6QXT4_9CELL</name>
<dbReference type="GO" id="GO:0005975">
    <property type="term" value="P:carbohydrate metabolic process"/>
    <property type="evidence" value="ECO:0007669"/>
    <property type="project" value="InterPro"/>
</dbReference>
<comment type="caution">
    <text evidence="9">The sequence shown here is derived from an EMBL/GenBank/DDBJ whole genome shotgun (WGS) entry which is preliminary data.</text>
</comment>
<gene>
    <name evidence="9" type="ORF">HGA03_01820</name>
</gene>
<evidence type="ECO:0000313" key="10">
    <source>
        <dbReference type="Proteomes" id="UP000581206"/>
    </source>
</evidence>
<dbReference type="Pfam" id="PF02838">
    <property type="entry name" value="Glyco_hydro_20b"/>
    <property type="match status" value="1"/>
</dbReference>
<dbReference type="SUPFAM" id="SSF55545">
    <property type="entry name" value="beta-N-acetylhexosaminidase-like domain"/>
    <property type="match status" value="1"/>
</dbReference>
<evidence type="ECO:0000256" key="2">
    <source>
        <dbReference type="ARBA" id="ARBA00006285"/>
    </source>
</evidence>
<dbReference type="SUPFAM" id="SSF51445">
    <property type="entry name" value="(Trans)glycosidases"/>
    <property type="match status" value="1"/>
</dbReference>
<proteinExistence type="inferred from homology"/>
<evidence type="ECO:0000256" key="4">
    <source>
        <dbReference type="ARBA" id="ARBA00022801"/>
    </source>
</evidence>
<evidence type="ECO:0000256" key="5">
    <source>
        <dbReference type="ARBA" id="ARBA00023295"/>
    </source>
</evidence>
<dbReference type="CDD" id="cd06563">
    <property type="entry name" value="GH20_chitobiase-like"/>
    <property type="match status" value="1"/>
</dbReference>
<dbReference type="Gene3D" id="3.20.20.80">
    <property type="entry name" value="Glycosidases"/>
    <property type="match status" value="1"/>
</dbReference>
<comment type="similarity">
    <text evidence="2">Belongs to the glycosyl hydrolase 20 family.</text>
</comment>
<dbReference type="PIRSF" id="PIRSF001093">
    <property type="entry name" value="B-hxosamndse_ab_euk"/>
    <property type="match status" value="1"/>
</dbReference>
<dbReference type="InterPro" id="IPR017853">
    <property type="entry name" value="GH"/>
</dbReference>
<dbReference type="PRINTS" id="PR00738">
    <property type="entry name" value="GLHYDRLASE20"/>
</dbReference>